<dbReference type="Proteomes" id="UP000024443">
    <property type="component" value="Segment"/>
</dbReference>
<protein>
    <submittedName>
        <fullName evidence="2">Uncharacterized protein</fullName>
    </submittedName>
</protein>
<dbReference type="EMBL" id="KJ510415">
    <property type="protein sequence ID" value="AHY27148.1"/>
    <property type="molecule type" value="Genomic_DNA"/>
</dbReference>
<organism evidence="2 3">
    <name type="scientific">Mycobacterium phage Phantastic</name>
    <dbReference type="NCBI Taxonomy" id="1486426"/>
    <lineage>
        <taxon>Viruses</taxon>
        <taxon>Duplodnaviria</taxon>
        <taxon>Heunggongvirae</taxon>
        <taxon>Uroviricota</taxon>
        <taxon>Caudoviricetes</taxon>
        <taxon>Veracruzvirus</taxon>
        <taxon>Veracruzvirus phantastic</taxon>
    </lineage>
</organism>
<evidence type="ECO:0000313" key="2">
    <source>
        <dbReference type="EMBL" id="AHY27148.1"/>
    </source>
</evidence>
<keyword evidence="3" id="KW-1185">Reference proteome</keyword>
<sequence>MAQSADRGLTSHREERGMAGRAAPEQLRARLELRRSSAAQPHRNRKREFKRPGKGNRNNWKRGIN</sequence>
<feature type="compositionally biased region" description="Basic and acidic residues" evidence="1">
    <location>
        <begin position="9"/>
        <end position="18"/>
    </location>
</feature>
<proteinExistence type="predicted"/>
<accession>A0A023W7T5</accession>
<gene>
    <name evidence="2" type="primary">85</name>
    <name evidence="2" type="ORF">PBI_PHANTASTIC_85</name>
</gene>
<evidence type="ECO:0000256" key="1">
    <source>
        <dbReference type="SAM" id="MobiDB-lite"/>
    </source>
</evidence>
<dbReference type="KEGG" id="vg:19488274"/>
<feature type="region of interest" description="Disordered" evidence="1">
    <location>
        <begin position="1"/>
        <end position="65"/>
    </location>
</feature>
<reference evidence="2 3" key="1">
    <citation type="submission" date="2014-02" db="EMBL/GenBank/DDBJ databases">
        <authorList>
            <person name="Meadows H.N."/>
            <person name="Fisher J.N.B."/>
            <person name="Gardner A.V."/>
            <person name="Merrill B.D."/>
            <person name="Hartmann K.A."/>
            <person name="Bailey M.E."/>
            <person name="Beckstead A.P."/>
            <person name="Deus L.M."/>
            <person name="Earl A.S."/>
            <person name="Easter R.A."/>
            <person name="Gibby P.D."/>
            <person name="Graves K.A."/>
            <person name="Ayer P.A."/>
            <person name="Heiner M.E."/>
            <person name="Herring J.A."/>
            <person name="Jaen A.D."/>
            <person name="Liu J.E."/>
            <person name="Manci A.M."/>
            <person name="Nielsen D.A."/>
            <person name="Paz H.C."/>
            <person name="Sabin N.R."/>
            <person name="Solomon M.B."/>
            <person name="Sutter R.A."/>
            <person name="Wake B.N."/>
            <person name="Willyerd H.J."/>
            <person name="Zimmerman L.J."/>
            <person name="Breakwell D.P."/>
            <person name="Burnett S.H."/>
            <person name="Grose J.H."/>
            <person name="Bradley K.W."/>
            <person name="Clarke D.Q."/>
            <person name="Lewis M.F."/>
            <person name="Barker L.P."/>
            <person name="Bailey C."/>
            <person name="Asai D.J."/>
            <person name="Garber M.L."/>
            <person name="Bowman C.A."/>
            <person name="Russell D.A."/>
            <person name="Pope W.H."/>
            <person name="Jacobs-Sera D."/>
            <person name="Hendrix R.W."/>
            <person name="Hatfull G.F."/>
        </authorList>
    </citation>
    <scope>NUCLEOTIDE SEQUENCE [LARGE SCALE GENOMIC DNA]</scope>
</reference>
<dbReference type="GeneID" id="19488274"/>
<evidence type="ECO:0000313" key="3">
    <source>
        <dbReference type="Proteomes" id="UP000024443"/>
    </source>
</evidence>
<feature type="compositionally biased region" description="Basic residues" evidence="1">
    <location>
        <begin position="42"/>
        <end position="54"/>
    </location>
</feature>
<dbReference type="RefSeq" id="YP_009032570.1">
    <property type="nucleotide sequence ID" value="NC_024148.1"/>
</dbReference>
<name>A0A023W7T5_9CAUD</name>